<accession>A0A914CAY4</accession>
<protein>
    <submittedName>
        <fullName evidence="3">Huntingtin</fullName>
    </submittedName>
</protein>
<reference evidence="3" key="1">
    <citation type="submission" date="2022-11" db="UniProtKB">
        <authorList>
            <consortium name="WormBaseParasite"/>
        </authorList>
    </citation>
    <scope>IDENTIFICATION</scope>
</reference>
<dbReference type="InterPro" id="IPR016024">
    <property type="entry name" value="ARM-type_fold"/>
</dbReference>
<organism evidence="2 3">
    <name type="scientific">Acrobeloides nanus</name>
    <dbReference type="NCBI Taxonomy" id="290746"/>
    <lineage>
        <taxon>Eukaryota</taxon>
        <taxon>Metazoa</taxon>
        <taxon>Ecdysozoa</taxon>
        <taxon>Nematoda</taxon>
        <taxon>Chromadorea</taxon>
        <taxon>Rhabditida</taxon>
        <taxon>Tylenchina</taxon>
        <taxon>Cephalobomorpha</taxon>
        <taxon>Cephaloboidea</taxon>
        <taxon>Cephalobidae</taxon>
        <taxon>Acrobeloides</taxon>
    </lineage>
</organism>
<proteinExistence type="predicted"/>
<dbReference type="Pfam" id="PF20926">
    <property type="entry name" value="Htt_N-HEAT_1"/>
    <property type="match status" value="1"/>
</dbReference>
<dbReference type="InterPro" id="IPR028426">
    <property type="entry name" value="Huntingtin_fam"/>
</dbReference>
<dbReference type="InterPro" id="IPR048411">
    <property type="entry name" value="Htt_N_HEAT_rpt-1"/>
</dbReference>
<evidence type="ECO:0000256" key="1">
    <source>
        <dbReference type="SAM" id="MobiDB-lite"/>
    </source>
</evidence>
<dbReference type="Pfam" id="PF20927">
    <property type="entry name" value="Htt_C-HEAT"/>
    <property type="match status" value="1"/>
</dbReference>
<sequence>MSPKNDNKLRKSLNILEQSVESTTYSTPTQRKKLITYDKEKQAVGDIKGYFAQTNFRHIGKDDFNRTIELLFVFLDHRESSLRILADQCLDSIFRQLQIGMHYSRVIASLLAILTKNLSARGVVSALNKLSMTIQFSQAKRANLYGFHYLNALCLAMKRPEESIQTAIEKTSPVIFEFLGPFLVDVNIEKAEELYNIAISNFDLSGAANRAACMVASQLAIFVPPILHKTFYKISSIISELDDVEHRNRLVASLITFRLIWKTIIVNSNDFSIRAIQRLLCKILCCLYSSTNEILVSSIETLEYIFQNPSKVFDFAPLMVQNSSSSATNSPEKQPYDNRFQKTPRKMGSIDDLSDDELSSFVASPWGSVDEMSINNSKANSTVVSDEDQRTLNDFDVDAEANENSIADPLLNSEMYDEETQRTRSEPSLHPSETDHARIPDNLPEDICDLATSFYHYTALLIASRFLIDSFDGLKDDQKVRVSHKILALNCLSAVASRSPDIVSISVSKTNQQTIITTYNFVSHDDDGVSIAAFNFFMNVEQTMNLLEKPRNSSKILSMITKVFEIRNPIRLKGALQSLANSIDVIVADDNVLMKTFDYCLSTCQIDYFLLKITRAEFVSRIPWSRVSAHCREKYQQKWLDALLSQLFDSDNRVVKATSVAISSMISNAEFGRLTKIFLHSLPDIYLGSAFERIPIVLGFLPEYSFNNNSIDFVTAQNLSHVLECVFSLLIENFHDRQSGIISCLTKLCEDFSPNLYRNCWIMEGKNLTHNSILLFVEILEFNCTSLSDLSSILKLISSLSACVFEELIFRSQEEENLKLEDLLKLSTNNFVEKLIVVYLRIINLYYTILAEEKSKNYVASTSVLSRPNLIPPSSPRMGERSRAESLSNLIGTGIHTTRPTSYLNSPVLIQLEHNLRGSFQNYMGSLDIELQNRFSEVLEVALKGLCVLLEVIPFEVCKSFLDEILLYCNNLFNIALNSCTQLIHQLLKTIFYKNLININVATIQSTILRNQILPRDMFEIYLTHSINEFTFFCAFFNRSEYMQLHNLIHMGLFQPNILSKKRSPSIEEISLLLPKFEKFISYLVSNIFPTTNSWQIRAVILDLMCELSLNGVKYQLADPQATLWNSVLGLLKQLSFEALPILRNIFFFTLVLSRVSYIEFADVEKLLIETCMKINENNVAQVLSAVHLVTLEAVWIRKEKGTKIREFLNKESEFLFLHAPEKTLQIWTLLIHSSRLLDEESWSETSLDFFGLFTEFHSKKLISDALSSIETNFSAIIALANCSPGTFRPVDQLFKCLQRLFDSDEEIPCVTNLSRALPIIFILLNQLKEDVVLLRINTFIKEPEKYLAKNLTSLLLGSTKELVHSNEIFLRKNASKMEEILILQIQTILHAYRADNFPKVLRLFRASLEEFEDYKLITQMAQLHPKAHAYWLSLLFGMDLISVENCGVCFSDNYSSHTKSIVTILLTHKVFDEKADKNKISNVWLKAQPEYCVRLLKLESNKDIELFLKHVSEPVLQNILEKQHDFFSSNDSHAFSKNIEAFQTALSLKKNEPNHVAELIAQQKIENEGVLTKAHDDLILFNSWLSESDNPDTLKAICHFVCFLPEKEVFKLFHILHEHFRQPFVDCMIGTAEDMIKRFYCESNIRTETMEENCGKQVLDSLFEIIIEDKHLPASDGIFILARFSELPSDYYKINEFKLVGHVERIFNNFFIETLIACSLELETISTNYYKALAYFFTQPKVKAAHLASHMDLFESDYAAEISKAIKAICRLPILSSMFIVPEEALKLDWLLNIDLRANEIVVPMVNIHMLSNPTVLRDFVWRILWLGWSSRVQFENFWTSLLGVLSSTPSGEELYQSNMNVPQQILSSCIAIEVLTNILVQTVLYPEPGNTVISRFVVKHREKDENELFLQSLEGKKATVSKAWLQSSLDTSAVYKRNLERLNYHGNTYALGQNSVLYLWSATGVLECSADSPPGDPNKKFKKSILPHSVSDYLLQASTDLDTTSLLRALFDNFSHWCDRGLEILPLPLLTATVKAMAILSDLFDDIVSFKSTYGHMKTLYASKVLDDHPAKAYVIYTLLKCASVVDLEEIDPSISTSDLCKNIESYIQNGLQSEYVEVRYCTLQGCLYLLQSFAIDELTSALLFVNDFVKAELHRVQKITDILTECSIETTDYHELLWAIAFRLFTEALPIETSHKNEFVKMICDLFVDPRLPTWQKELLTNGIESLIIHSSNYIQYFRPVALECFDTYQLQPLHLNHALSIYVTCIYRELHDATNNMPIENFKNEFQKILNMFSFYNTYENILQIIPVIADLLYTVCSKDFIVQNLLGLVAPIGNNASKWSLTAFDKAILYLLYKVLRRVVHEGASVFVNLFMKSIFPKIRLIENFEALQLILMVVLCTPSNDPTINNRIHLILFTDPSPSVSVLNKYAILFLDSFTRMAKAANPETNLDHETLLKLLSQRVKDGRVVQTDLQRVSLFIPQQNTSSS</sequence>
<dbReference type="InterPro" id="IPR048413">
    <property type="entry name" value="Htt_C-HEAT_rpt"/>
</dbReference>
<dbReference type="WBParaSite" id="ACRNAN_Path_721.g2723.t1">
    <property type="protein sequence ID" value="ACRNAN_Path_721.g2723.t1"/>
    <property type="gene ID" value="ACRNAN_Path_721.g2723"/>
</dbReference>
<feature type="region of interest" description="Disordered" evidence="1">
    <location>
        <begin position="324"/>
        <end position="352"/>
    </location>
</feature>
<dbReference type="GO" id="GO:0005737">
    <property type="term" value="C:cytoplasm"/>
    <property type="evidence" value="ECO:0007669"/>
    <property type="project" value="TreeGrafter"/>
</dbReference>
<name>A0A914CAY4_9BILA</name>
<dbReference type="Proteomes" id="UP000887540">
    <property type="component" value="Unplaced"/>
</dbReference>
<evidence type="ECO:0000313" key="2">
    <source>
        <dbReference type="Proteomes" id="UP000887540"/>
    </source>
</evidence>
<keyword evidence="2" id="KW-1185">Reference proteome</keyword>
<evidence type="ECO:0000313" key="3">
    <source>
        <dbReference type="WBParaSite" id="ACRNAN_Path_721.g2723.t1"/>
    </source>
</evidence>
<dbReference type="PANTHER" id="PTHR10170:SF10">
    <property type="entry name" value="HUNTINGTIN"/>
    <property type="match status" value="1"/>
</dbReference>
<feature type="region of interest" description="Disordered" evidence="1">
    <location>
        <begin position="410"/>
        <end position="440"/>
    </location>
</feature>
<dbReference type="PANTHER" id="PTHR10170">
    <property type="entry name" value="HUNTINGTON DISEASE PROTEIN"/>
    <property type="match status" value="1"/>
</dbReference>
<feature type="compositionally biased region" description="Basic and acidic residues" evidence="1">
    <location>
        <begin position="419"/>
        <end position="439"/>
    </location>
</feature>
<dbReference type="SUPFAM" id="SSF48371">
    <property type="entry name" value="ARM repeat"/>
    <property type="match status" value="2"/>
</dbReference>